<accession>A0ABS8WGB0</accession>
<dbReference type="Proteomes" id="UP000823775">
    <property type="component" value="Unassembled WGS sequence"/>
</dbReference>
<keyword evidence="3" id="KW-1185">Reference proteome</keyword>
<reference evidence="2 3" key="1">
    <citation type="journal article" date="2021" name="BMC Genomics">
        <title>Datura genome reveals duplications of psychoactive alkaloid biosynthetic genes and high mutation rate following tissue culture.</title>
        <authorList>
            <person name="Rajewski A."/>
            <person name="Carter-House D."/>
            <person name="Stajich J."/>
            <person name="Litt A."/>
        </authorList>
    </citation>
    <scope>NUCLEOTIDE SEQUENCE [LARGE SCALE GENOMIC DNA]</scope>
    <source>
        <strain evidence="2">AR-01</strain>
    </source>
</reference>
<feature type="coiled-coil region" evidence="1">
    <location>
        <begin position="25"/>
        <end position="59"/>
    </location>
</feature>
<evidence type="ECO:0000256" key="1">
    <source>
        <dbReference type="SAM" id="Coils"/>
    </source>
</evidence>
<keyword evidence="1" id="KW-0175">Coiled coil</keyword>
<evidence type="ECO:0000313" key="2">
    <source>
        <dbReference type="EMBL" id="MCE3049845.1"/>
    </source>
</evidence>
<dbReference type="EMBL" id="JACEIK010007181">
    <property type="protein sequence ID" value="MCE3049845.1"/>
    <property type="molecule type" value="Genomic_DNA"/>
</dbReference>
<gene>
    <name evidence="2" type="ORF">HAX54_045926</name>
</gene>
<organism evidence="2 3">
    <name type="scientific">Datura stramonium</name>
    <name type="common">Jimsonweed</name>
    <name type="synonym">Common thornapple</name>
    <dbReference type="NCBI Taxonomy" id="4076"/>
    <lineage>
        <taxon>Eukaryota</taxon>
        <taxon>Viridiplantae</taxon>
        <taxon>Streptophyta</taxon>
        <taxon>Embryophyta</taxon>
        <taxon>Tracheophyta</taxon>
        <taxon>Spermatophyta</taxon>
        <taxon>Magnoliopsida</taxon>
        <taxon>eudicotyledons</taxon>
        <taxon>Gunneridae</taxon>
        <taxon>Pentapetalae</taxon>
        <taxon>asterids</taxon>
        <taxon>lamiids</taxon>
        <taxon>Solanales</taxon>
        <taxon>Solanaceae</taxon>
        <taxon>Solanoideae</taxon>
        <taxon>Datureae</taxon>
        <taxon>Datura</taxon>
    </lineage>
</organism>
<protein>
    <submittedName>
        <fullName evidence="2">Uncharacterized protein</fullName>
    </submittedName>
</protein>
<comment type="caution">
    <text evidence="2">The sequence shown here is derived from an EMBL/GenBank/DDBJ whole genome shotgun (WGS) entry which is preliminary data.</text>
</comment>
<evidence type="ECO:0000313" key="3">
    <source>
        <dbReference type="Proteomes" id="UP000823775"/>
    </source>
</evidence>
<name>A0ABS8WGB0_DATST</name>
<sequence>MSSFTTLNKNNENARLTENDVKEFINRTRGELNKDKEKMDTLKKKTETLKRKTEDLKVEHIKQEKTHEVAKAKVKELGNQLKTAAPRATWAEQEEMHLCCNFQEAAEREEAMSPLAALNKKNENDILGPNDVEEVMVRIRGD</sequence>
<proteinExistence type="predicted"/>